<dbReference type="InterPro" id="IPR052812">
    <property type="entry name" value="Plant_DnaJ_domain"/>
</dbReference>
<evidence type="ECO:0000256" key="1">
    <source>
        <dbReference type="ARBA" id="ARBA00004370"/>
    </source>
</evidence>
<feature type="compositionally biased region" description="Basic and acidic residues" evidence="5">
    <location>
        <begin position="358"/>
        <end position="379"/>
    </location>
</feature>
<dbReference type="Proteomes" id="UP001443914">
    <property type="component" value="Unassembled WGS sequence"/>
</dbReference>
<comment type="caution">
    <text evidence="7">The sequence shown here is derived from an EMBL/GenBank/DDBJ whole genome shotgun (WGS) entry which is preliminary data.</text>
</comment>
<keyword evidence="4" id="KW-0143">Chaperone</keyword>
<evidence type="ECO:0000313" key="8">
    <source>
        <dbReference type="Proteomes" id="UP001443914"/>
    </source>
</evidence>
<dbReference type="PANTHER" id="PTHR44272:SF2">
    <property type="entry name" value="CHAPERONE PROTEIN DNAJ 16"/>
    <property type="match status" value="1"/>
</dbReference>
<feature type="compositionally biased region" description="Basic residues" evidence="5">
    <location>
        <begin position="348"/>
        <end position="357"/>
    </location>
</feature>
<dbReference type="CDD" id="cd06257">
    <property type="entry name" value="DnaJ"/>
    <property type="match status" value="1"/>
</dbReference>
<dbReference type="Gene3D" id="1.10.287.110">
    <property type="entry name" value="DnaJ domain"/>
    <property type="match status" value="1"/>
</dbReference>
<dbReference type="SMART" id="SM00271">
    <property type="entry name" value="DnaJ"/>
    <property type="match status" value="1"/>
</dbReference>
<dbReference type="SUPFAM" id="SSF46565">
    <property type="entry name" value="Chaperone J-domain"/>
    <property type="match status" value="1"/>
</dbReference>
<dbReference type="AlphaFoldDB" id="A0AAW1HH01"/>
<accession>A0AAW1HH01</accession>
<proteinExistence type="predicted"/>
<dbReference type="GO" id="GO:0016020">
    <property type="term" value="C:membrane"/>
    <property type="evidence" value="ECO:0007669"/>
    <property type="project" value="UniProtKB-SubCell"/>
</dbReference>
<evidence type="ECO:0000313" key="7">
    <source>
        <dbReference type="EMBL" id="KAK9675705.1"/>
    </source>
</evidence>
<sequence>MPATRKSMSEFRRNPYEVLGVSGNATDQQIKSAYRKLALKYHPDKNANDPKAADMFNEVTVSYNILSDPEKRRQFDSEGFEAVESERQDLELDLSSLGPVDTVFAALFSKLGVPIKTTVSATILEEALNGRVTISPLPLGQPLSRKVDKQSAHFYSVTLTEEDARGGLVCRVKSEKSRFKLLYFEQEDNGGLNLALQEDSTKTGKVMSAGMYFLGFPVYRLDCAVNSVKNPDDALFKKLDGFQPCEVTRVKAGTHIFAVYGDNYFKKVSYTIEALCATPYVKEKERLRDVESQLITKRAELSNFENEHREVLAQFTEMTSRYTQEKRTIDNLLRQRIELHASYTTAHQLKRSSSKSKRGFDKVPKEEEKSKDKKLTTERSKKKKWYNIH</sequence>
<evidence type="ECO:0000256" key="5">
    <source>
        <dbReference type="SAM" id="MobiDB-lite"/>
    </source>
</evidence>
<evidence type="ECO:0000256" key="4">
    <source>
        <dbReference type="ARBA" id="ARBA00023186"/>
    </source>
</evidence>
<gene>
    <name evidence="7" type="ORF">RND81_11G025000</name>
</gene>
<dbReference type="InterPro" id="IPR001623">
    <property type="entry name" value="DnaJ_domain"/>
</dbReference>
<dbReference type="EMBL" id="JBDFQZ010000011">
    <property type="protein sequence ID" value="KAK9675705.1"/>
    <property type="molecule type" value="Genomic_DNA"/>
</dbReference>
<dbReference type="Pfam" id="PF00226">
    <property type="entry name" value="DnaJ"/>
    <property type="match status" value="1"/>
</dbReference>
<evidence type="ECO:0000256" key="3">
    <source>
        <dbReference type="ARBA" id="ARBA00023136"/>
    </source>
</evidence>
<evidence type="ECO:0000259" key="6">
    <source>
        <dbReference type="PROSITE" id="PS50076"/>
    </source>
</evidence>
<dbReference type="FunFam" id="1.10.287.110:FF:000097">
    <property type="entry name" value="Chaperone protein dnaJ 16"/>
    <property type="match status" value="1"/>
</dbReference>
<dbReference type="InterPro" id="IPR018253">
    <property type="entry name" value="DnaJ_domain_CS"/>
</dbReference>
<dbReference type="PROSITE" id="PS50076">
    <property type="entry name" value="DNAJ_2"/>
    <property type="match status" value="1"/>
</dbReference>
<protein>
    <recommendedName>
        <fullName evidence="6">J domain-containing protein</fullName>
    </recommendedName>
</protein>
<comment type="subcellular location">
    <subcellularLocation>
        <location evidence="1">Membrane</location>
    </subcellularLocation>
</comment>
<reference evidence="7" key="1">
    <citation type="submission" date="2024-03" db="EMBL/GenBank/DDBJ databases">
        <title>WGS assembly of Saponaria officinalis var. Norfolk2.</title>
        <authorList>
            <person name="Jenkins J."/>
            <person name="Shu S."/>
            <person name="Grimwood J."/>
            <person name="Barry K."/>
            <person name="Goodstein D."/>
            <person name="Schmutz J."/>
            <person name="Leebens-Mack J."/>
            <person name="Osbourn A."/>
        </authorList>
    </citation>
    <scope>NUCLEOTIDE SEQUENCE [LARGE SCALE GENOMIC DNA]</scope>
    <source>
        <strain evidence="7">JIC</strain>
    </source>
</reference>
<feature type="compositionally biased region" description="Basic residues" evidence="5">
    <location>
        <begin position="380"/>
        <end position="389"/>
    </location>
</feature>
<organism evidence="7 8">
    <name type="scientific">Saponaria officinalis</name>
    <name type="common">Common soapwort</name>
    <name type="synonym">Lychnis saponaria</name>
    <dbReference type="NCBI Taxonomy" id="3572"/>
    <lineage>
        <taxon>Eukaryota</taxon>
        <taxon>Viridiplantae</taxon>
        <taxon>Streptophyta</taxon>
        <taxon>Embryophyta</taxon>
        <taxon>Tracheophyta</taxon>
        <taxon>Spermatophyta</taxon>
        <taxon>Magnoliopsida</taxon>
        <taxon>eudicotyledons</taxon>
        <taxon>Gunneridae</taxon>
        <taxon>Pentapetalae</taxon>
        <taxon>Caryophyllales</taxon>
        <taxon>Caryophyllaceae</taxon>
        <taxon>Caryophylleae</taxon>
        <taxon>Saponaria</taxon>
    </lineage>
</organism>
<keyword evidence="2" id="KW-0175">Coiled coil</keyword>
<keyword evidence="8" id="KW-1185">Reference proteome</keyword>
<dbReference type="PROSITE" id="PS00636">
    <property type="entry name" value="DNAJ_1"/>
    <property type="match status" value="1"/>
</dbReference>
<dbReference type="InterPro" id="IPR036869">
    <property type="entry name" value="J_dom_sf"/>
</dbReference>
<feature type="region of interest" description="Disordered" evidence="5">
    <location>
        <begin position="348"/>
        <end position="389"/>
    </location>
</feature>
<keyword evidence="3" id="KW-0472">Membrane</keyword>
<evidence type="ECO:0000256" key="2">
    <source>
        <dbReference type="ARBA" id="ARBA00023054"/>
    </source>
</evidence>
<feature type="domain" description="J" evidence="6">
    <location>
        <begin position="14"/>
        <end position="79"/>
    </location>
</feature>
<dbReference type="PANTHER" id="PTHR44272">
    <property type="entry name" value="DNAJ DOMAIN (PROKARYOTIC HEAT SHOCK PROTEIN)"/>
    <property type="match status" value="1"/>
</dbReference>
<name>A0AAW1HH01_SAPOF</name>
<dbReference type="PRINTS" id="PR00625">
    <property type="entry name" value="JDOMAIN"/>
</dbReference>